<dbReference type="Gene3D" id="3.40.50.300">
    <property type="entry name" value="P-loop containing nucleotide triphosphate hydrolases"/>
    <property type="match status" value="2"/>
</dbReference>
<dbReference type="PROSITE" id="PS51192">
    <property type="entry name" value="HELICASE_ATP_BIND_1"/>
    <property type="match status" value="1"/>
</dbReference>
<keyword evidence="2" id="KW-0255">Endonuclease</keyword>
<dbReference type="GO" id="GO:0005829">
    <property type="term" value="C:cytosol"/>
    <property type="evidence" value="ECO:0007669"/>
    <property type="project" value="TreeGrafter"/>
</dbReference>
<dbReference type="Pfam" id="PF04851">
    <property type="entry name" value="ResIII"/>
    <property type="match status" value="1"/>
</dbReference>
<proteinExistence type="predicted"/>
<dbReference type="GO" id="GO:0006304">
    <property type="term" value="P:DNA modification"/>
    <property type="evidence" value="ECO:0007669"/>
    <property type="project" value="InterPro"/>
</dbReference>
<dbReference type="AlphaFoldDB" id="A0A5M8FMR4"/>
<name>A0A5M8FMR4_9GAMM</name>
<dbReference type="Gene3D" id="3.90.1570.30">
    <property type="match status" value="1"/>
</dbReference>
<dbReference type="PANTHER" id="PTHR47396:SF1">
    <property type="entry name" value="ATP-DEPENDENT HELICASE IRC3-RELATED"/>
    <property type="match status" value="1"/>
</dbReference>
<dbReference type="SUPFAM" id="SSF52540">
    <property type="entry name" value="P-loop containing nucleoside triphosphate hydrolases"/>
    <property type="match status" value="1"/>
</dbReference>
<dbReference type="InterPro" id="IPR001650">
    <property type="entry name" value="Helicase_C-like"/>
</dbReference>
<evidence type="ECO:0000313" key="3">
    <source>
        <dbReference type="Proteomes" id="UP000322981"/>
    </source>
</evidence>
<dbReference type="NCBIfam" id="NF046051">
    <property type="entry name" value="restrict_EcoAI"/>
    <property type="match status" value="1"/>
</dbReference>
<comment type="caution">
    <text evidence="2">The sequence shown here is derived from an EMBL/GenBank/DDBJ whole genome shotgun (WGS) entry which is preliminary data.</text>
</comment>
<dbReference type="PANTHER" id="PTHR47396">
    <property type="entry name" value="TYPE I RESTRICTION ENZYME ECOKI R PROTEIN"/>
    <property type="match status" value="1"/>
</dbReference>
<dbReference type="CDD" id="cd18799">
    <property type="entry name" value="SF2_C_EcoAI-like"/>
    <property type="match status" value="1"/>
</dbReference>
<evidence type="ECO:0000259" key="1">
    <source>
        <dbReference type="PROSITE" id="PS51192"/>
    </source>
</evidence>
<dbReference type="GO" id="GO:0005524">
    <property type="term" value="F:ATP binding"/>
    <property type="evidence" value="ECO:0007669"/>
    <property type="project" value="InterPro"/>
</dbReference>
<dbReference type="InterPro" id="IPR014001">
    <property type="entry name" value="Helicase_ATP-bd"/>
</dbReference>
<dbReference type="Pfam" id="PF00271">
    <property type="entry name" value="Helicase_C"/>
    <property type="match status" value="1"/>
</dbReference>
<dbReference type="CDD" id="cd18032">
    <property type="entry name" value="DEXHc_RE_I_III_res"/>
    <property type="match status" value="1"/>
</dbReference>
<dbReference type="InterPro" id="IPR027417">
    <property type="entry name" value="P-loop_NTPase"/>
</dbReference>
<gene>
    <name evidence="2" type="ORF">F2Q65_09275</name>
</gene>
<dbReference type="Pfam" id="PF08463">
    <property type="entry name" value="EcoEI_R_C"/>
    <property type="match status" value="1"/>
</dbReference>
<protein>
    <submittedName>
        <fullName evidence="2">Restriction endonuclease subunit R</fullName>
    </submittedName>
</protein>
<keyword evidence="3" id="KW-1185">Reference proteome</keyword>
<dbReference type="Proteomes" id="UP000322981">
    <property type="component" value="Unassembled WGS sequence"/>
</dbReference>
<feature type="domain" description="Helicase ATP-binding" evidence="1">
    <location>
        <begin position="165"/>
        <end position="348"/>
    </location>
</feature>
<dbReference type="InterPro" id="IPR050742">
    <property type="entry name" value="Helicase_Restrict-Modif_Enz"/>
</dbReference>
<dbReference type="EMBL" id="VWXX01000011">
    <property type="protein sequence ID" value="KAA6185280.1"/>
    <property type="molecule type" value="Genomic_DNA"/>
</dbReference>
<accession>A0A5M8FMR4</accession>
<dbReference type="GO" id="GO:0016787">
    <property type="term" value="F:hydrolase activity"/>
    <property type="evidence" value="ECO:0007669"/>
    <property type="project" value="InterPro"/>
</dbReference>
<dbReference type="GO" id="GO:0003677">
    <property type="term" value="F:DNA binding"/>
    <property type="evidence" value="ECO:0007669"/>
    <property type="project" value="InterPro"/>
</dbReference>
<dbReference type="RefSeq" id="WP_150092673.1">
    <property type="nucleotide sequence ID" value="NZ_VWXX01000011.1"/>
</dbReference>
<dbReference type="InterPro" id="IPR006935">
    <property type="entry name" value="Helicase/UvrB_N"/>
</dbReference>
<keyword evidence="2" id="KW-0540">Nuclease</keyword>
<dbReference type="SMART" id="SM00487">
    <property type="entry name" value="DEXDc"/>
    <property type="match status" value="1"/>
</dbReference>
<evidence type="ECO:0000313" key="2">
    <source>
        <dbReference type="EMBL" id="KAA6185280.1"/>
    </source>
</evidence>
<dbReference type="OrthoDB" id="9804086at2"/>
<keyword evidence="2" id="KW-0378">Hydrolase</keyword>
<dbReference type="GO" id="GO:0004519">
    <property type="term" value="F:endonuclease activity"/>
    <property type="evidence" value="ECO:0007669"/>
    <property type="project" value="UniProtKB-KW"/>
</dbReference>
<reference evidence="2 3" key="1">
    <citation type="submission" date="2019-09" db="EMBL/GenBank/DDBJ databases">
        <title>Whole-genome sequence of the purple sulfur bacterium Thiohalocapsa marina DSM 19078.</title>
        <authorList>
            <person name="Kyndt J.A."/>
            <person name="Meyer T.E."/>
        </authorList>
    </citation>
    <scope>NUCLEOTIDE SEQUENCE [LARGE SCALE GENOMIC DNA]</scope>
    <source>
        <strain evidence="2 3">DSM 19078</strain>
    </source>
</reference>
<organism evidence="2 3">
    <name type="scientific">Thiohalocapsa marina</name>
    <dbReference type="NCBI Taxonomy" id="424902"/>
    <lineage>
        <taxon>Bacteria</taxon>
        <taxon>Pseudomonadati</taxon>
        <taxon>Pseudomonadota</taxon>
        <taxon>Gammaproteobacteria</taxon>
        <taxon>Chromatiales</taxon>
        <taxon>Chromatiaceae</taxon>
        <taxon>Thiohalocapsa</taxon>
    </lineage>
</organism>
<sequence>MNEAETRAEHIDPALAAAGWGVVDGSRIRREYPITLGRLEGAGKRGKALSADYVLEYRNTKLAVVEAKAWDLPLTEGVGQAKNYSGKLSIRFGYASNGQGVYEIDMETGAEGEVAGFPTPETLWNRLFPAQNHWRDRFAAVPFEDRGGYFQGRYYQDIAIERVLAAISQGQARILLTLATGTGKTFIAFQITWKLFHSRWNLTDWNRAEAPTRRPRILFLADRNILADQGYNAFSAFPEDALVRIAPEDIRKKGRVPKNGSIFFTIFQTFMSGPAKHGEPSPYFGDYPPDFFDFVVIDECHRGGANNESTWRAILDYFAPAVQLGLTATPKRRDNVDTYAYFGEPVYVYSLKDGINDGFLTPFRVKQISTTLDEYVYTSDDSLIEGEIEAGKCYEEADFNRIIEIREREKKRVDIFMSQIDQREKTLVFCANQAHALVVRDLINQAKTSTDPNYCHRVTADDGALGEQHLRDFQDNEKTIPTILTTSQKLSTGVDARNIRNIILMRPIKSMIEFKQIIGRGTRLYDGKGYFTLYDFVKAHHHFSDPEWDGEPMEPEVCPRCGFYPCVCIQEPPPPCPICGKSPCECPKEPCPVCGRNPCVCPKRTKARVKLADGKERQIQSMMATTFWHPDGTPMSAQQFMESLFGRLPDFFHNEDELRTLWSQPETRSQLLAGLAEQGFGRDQLAEMQRIISAENSDLFDVLAFVAYAAPPLTREERAARAKVIITTHFSPKQQVFLDFVLSHYVRSGVEELDKDKLKELLRLKYHGSIADAVAELGSPVEIGKTFVDFQQWLYAKEAA</sequence>
<dbReference type="InterPro" id="IPR013670">
    <property type="entry name" value="EcoEI_R_C_dom"/>
</dbReference>